<evidence type="ECO:0000259" key="2">
    <source>
        <dbReference type="Pfam" id="PF03787"/>
    </source>
</evidence>
<dbReference type="InterPro" id="IPR005537">
    <property type="entry name" value="RAMP_III_fam"/>
</dbReference>
<keyword evidence="1" id="KW-0051">Antiviral defense</keyword>
<proteinExistence type="predicted"/>
<evidence type="ECO:0000256" key="1">
    <source>
        <dbReference type="ARBA" id="ARBA00023118"/>
    </source>
</evidence>
<name>A0A1M4ZA71_9FIRM</name>
<dbReference type="NCBIfam" id="TIGR03986">
    <property type="entry name" value="TIGR03986 family CRISPR-associated RAMP protein"/>
    <property type="match status" value="1"/>
</dbReference>
<dbReference type="InterPro" id="IPR023825">
    <property type="entry name" value="CRISPR-assoc_RAMP_BGP1436"/>
</dbReference>
<gene>
    <name evidence="3" type="ORF">SAMN02745190_01982</name>
</gene>
<dbReference type="Pfam" id="PF03787">
    <property type="entry name" value="RAMPs"/>
    <property type="match status" value="1"/>
</dbReference>
<dbReference type="EMBL" id="FQUG01000007">
    <property type="protein sequence ID" value="SHF14875.1"/>
    <property type="molecule type" value="Genomic_DNA"/>
</dbReference>
<accession>A0A1M4ZA71</accession>
<dbReference type="RefSeq" id="WP_072936056.1">
    <property type="nucleotide sequence ID" value="NZ_FQUG01000007.1"/>
</dbReference>
<dbReference type="OrthoDB" id="5362408at2"/>
<evidence type="ECO:0000313" key="4">
    <source>
        <dbReference type="Proteomes" id="UP000184404"/>
    </source>
</evidence>
<reference evidence="3 4" key="1">
    <citation type="submission" date="2016-11" db="EMBL/GenBank/DDBJ databases">
        <authorList>
            <person name="Jaros S."/>
            <person name="Januszkiewicz K."/>
            <person name="Wedrychowicz H."/>
        </authorList>
    </citation>
    <scope>NUCLEOTIDE SEQUENCE [LARGE SCALE GENOMIC DNA]</scope>
    <source>
        <strain evidence="3 4">DSM 10502</strain>
    </source>
</reference>
<keyword evidence="4" id="KW-1185">Reference proteome</keyword>
<feature type="domain" description="CRISPR type III-associated protein" evidence="2">
    <location>
        <begin position="82"/>
        <end position="127"/>
    </location>
</feature>
<dbReference type="STRING" id="1123243.SAMN02745190_01982"/>
<organism evidence="3 4">
    <name type="scientific">Schwartzia succinivorans DSM 10502</name>
    <dbReference type="NCBI Taxonomy" id="1123243"/>
    <lineage>
        <taxon>Bacteria</taxon>
        <taxon>Bacillati</taxon>
        <taxon>Bacillota</taxon>
        <taxon>Negativicutes</taxon>
        <taxon>Selenomonadales</taxon>
        <taxon>Selenomonadaceae</taxon>
        <taxon>Schwartzia</taxon>
    </lineage>
</organism>
<dbReference type="GO" id="GO:0051607">
    <property type="term" value="P:defense response to virus"/>
    <property type="evidence" value="ECO:0007669"/>
    <property type="project" value="UniProtKB-KW"/>
</dbReference>
<evidence type="ECO:0000313" key="3">
    <source>
        <dbReference type="EMBL" id="SHF14875.1"/>
    </source>
</evidence>
<protein>
    <submittedName>
        <fullName evidence="3">CRISPR-associated protein</fullName>
    </submittedName>
</protein>
<dbReference type="Proteomes" id="UP000184404">
    <property type="component" value="Unassembled WGS sequence"/>
</dbReference>
<sequence length="658" mass="74370">MAGLEDLGALWEDKYGKEIEEAKPEATATAPYNFIPLPNSILPAELDDYRKKIFSGNKEERAAFKEFILNKGKNSGYLKLDFETKTPLFIGGNETNGEESFAVGDDTILPGSSIRGMVKNVFKILTCGAMRPKEDITPRHLYYRCLMANDAPCNVGLCNHYKEKMTSTDSEGSVRKNAKPGFLVKLRGDYFIYPMREGKIHSILIKDYQDEYSSTIRKSHVEWDNDKAICVTAVLDEEGLKTKEEIDAFIEETPADERSALGKQYFKYFIFSEIDKSEAHRIQVPDEVIEEYKGDKNRRGVNLLSDKKADTNIKRKRDARKVLDVEGIESIVPCFYIENNGRVSAFGHGQSFRIAYDSSVTDAVPRQLQESTIDFADAVFGLSDEKASWASRVHFDDAVPEGDVKKSDEADYSHVLVQPNPTSFQLYLKQDDDKQLMHWDSEGATIRGYKFYWHTKNGDGTSWKANEYEQKLGGKVLHKIRPILAGNRFTGKIHFHNLSDVELGALLRVFSLASDKNKEDIAFKLGQGKSIGLGSIHVDATKLYLEDKKVAKVLFDEHGWVNSSAEKDMGPFIKSFESYVREKKLTASYEAVLNGLRMAMDYAATELPDMKAATELLKSTYKLRRNGRISVSPNGKFKNRNILPDMKTVLSRAGKRNR</sequence>
<dbReference type="AlphaFoldDB" id="A0A1M4ZA71"/>